<comment type="caution">
    <text evidence="1">The sequence shown here is derived from an EMBL/GenBank/DDBJ whole genome shotgun (WGS) entry which is preliminary data.</text>
</comment>
<protein>
    <submittedName>
        <fullName evidence="1">Uncharacterized protein</fullName>
    </submittedName>
</protein>
<reference evidence="2" key="1">
    <citation type="submission" date="2017-03" db="EMBL/GenBank/DDBJ databases">
        <title>Phytopthora megakarya and P. palmivora, two closely related causual agents of cacao black pod achieved similar genome size and gene model numbers by different mechanisms.</title>
        <authorList>
            <person name="Ali S."/>
            <person name="Shao J."/>
            <person name="Larry D.J."/>
            <person name="Kronmiller B."/>
            <person name="Shen D."/>
            <person name="Strem M.D."/>
            <person name="Melnick R.L."/>
            <person name="Guiltinan M.J."/>
            <person name="Tyler B.M."/>
            <person name="Meinhardt L.W."/>
            <person name="Bailey B.A."/>
        </authorList>
    </citation>
    <scope>NUCLEOTIDE SEQUENCE [LARGE SCALE GENOMIC DNA]</scope>
    <source>
        <strain evidence="2">zdho120</strain>
    </source>
</reference>
<evidence type="ECO:0000313" key="2">
    <source>
        <dbReference type="Proteomes" id="UP000198211"/>
    </source>
</evidence>
<name>A0A225WN56_9STRA</name>
<proteinExistence type="predicted"/>
<dbReference type="OrthoDB" id="163721at2759"/>
<dbReference type="EMBL" id="NBNE01000493">
    <property type="protein sequence ID" value="OWZ19061.1"/>
    <property type="molecule type" value="Genomic_DNA"/>
</dbReference>
<dbReference type="Proteomes" id="UP000198211">
    <property type="component" value="Unassembled WGS sequence"/>
</dbReference>
<gene>
    <name evidence="1" type="ORF">PHMEG_0006746</name>
</gene>
<keyword evidence="2" id="KW-1185">Reference proteome</keyword>
<accession>A0A225WN56</accession>
<organism evidence="1 2">
    <name type="scientific">Phytophthora megakarya</name>
    <dbReference type="NCBI Taxonomy" id="4795"/>
    <lineage>
        <taxon>Eukaryota</taxon>
        <taxon>Sar</taxon>
        <taxon>Stramenopiles</taxon>
        <taxon>Oomycota</taxon>
        <taxon>Peronosporomycetes</taxon>
        <taxon>Peronosporales</taxon>
        <taxon>Peronosporaceae</taxon>
        <taxon>Phytophthora</taxon>
    </lineage>
</organism>
<dbReference type="AlphaFoldDB" id="A0A225WN56"/>
<sequence>MSKWYSYPDQVVFIDDTSKNGSDAMRRFAWSAKGICW</sequence>
<evidence type="ECO:0000313" key="1">
    <source>
        <dbReference type="EMBL" id="OWZ19061.1"/>
    </source>
</evidence>